<evidence type="ECO:0000256" key="9">
    <source>
        <dbReference type="ARBA" id="ARBA00022737"/>
    </source>
</evidence>
<reference evidence="13 14" key="1">
    <citation type="journal article" date="2020" name="G3 (Bethesda)">
        <title>Genetic Underpinnings of Host Manipulation by Ophiocordyceps as Revealed by Comparative Transcriptomics.</title>
        <authorList>
            <person name="Will I."/>
            <person name="Das B."/>
            <person name="Trinh T."/>
            <person name="Brachmann A."/>
            <person name="Ohm R.A."/>
            <person name="de Bekker C."/>
        </authorList>
    </citation>
    <scope>NUCLEOTIDE SEQUENCE [LARGE SCALE GENOMIC DNA]</scope>
    <source>
        <strain evidence="13 14">EC05</strain>
    </source>
</reference>
<dbReference type="InterPro" id="IPR036322">
    <property type="entry name" value="WD40_repeat_dom_sf"/>
</dbReference>
<gene>
    <name evidence="13" type="ORF">GQ602_000625</name>
</gene>
<evidence type="ECO:0000256" key="2">
    <source>
        <dbReference type="ARBA" id="ARBA00004496"/>
    </source>
</evidence>
<keyword evidence="14" id="KW-1185">Reference proteome</keyword>
<evidence type="ECO:0000256" key="5">
    <source>
        <dbReference type="ARBA" id="ARBA00020267"/>
    </source>
</evidence>
<dbReference type="EMBL" id="JAACLJ010000001">
    <property type="protein sequence ID" value="KAF4595012.1"/>
    <property type="molecule type" value="Genomic_DNA"/>
</dbReference>
<feature type="compositionally biased region" description="Basic and acidic residues" evidence="12">
    <location>
        <begin position="517"/>
        <end position="528"/>
    </location>
</feature>
<proteinExistence type="inferred from homology"/>
<keyword evidence="9" id="KW-0677">Repeat</keyword>
<comment type="pathway">
    <text evidence="3">tRNA modification; 5-methoxycarbonylmethyl-2-thiouridine-tRNA biosynthesis.</text>
</comment>
<dbReference type="UniPathway" id="UPA00988"/>
<evidence type="ECO:0000256" key="7">
    <source>
        <dbReference type="ARBA" id="ARBA00022574"/>
    </source>
</evidence>
<dbReference type="PROSITE" id="PS50294">
    <property type="entry name" value="WD_REPEATS_REGION"/>
    <property type="match status" value="1"/>
</dbReference>
<evidence type="ECO:0000256" key="1">
    <source>
        <dbReference type="ARBA" id="ARBA00004123"/>
    </source>
</evidence>
<dbReference type="Pfam" id="PF00400">
    <property type="entry name" value="WD40"/>
    <property type="match status" value="6"/>
</dbReference>
<evidence type="ECO:0000256" key="11">
    <source>
        <dbReference type="PROSITE-ProRule" id="PRU00221"/>
    </source>
</evidence>
<organism evidence="13 14">
    <name type="scientific">Ophiocordyceps camponoti-floridani</name>
    <dbReference type="NCBI Taxonomy" id="2030778"/>
    <lineage>
        <taxon>Eukaryota</taxon>
        <taxon>Fungi</taxon>
        <taxon>Dikarya</taxon>
        <taxon>Ascomycota</taxon>
        <taxon>Pezizomycotina</taxon>
        <taxon>Sordariomycetes</taxon>
        <taxon>Hypocreomycetidae</taxon>
        <taxon>Hypocreales</taxon>
        <taxon>Ophiocordycipitaceae</taxon>
        <taxon>Ophiocordyceps</taxon>
    </lineage>
</organism>
<keyword evidence="10" id="KW-0539">Nucleus</keyword>
<evidence type="ECO:0000256" key="3">
    <source>
        <dbReference type="ARBA" id="ARBA00005043"/>
    </source>
</evidence>
<evidence type="ECO:0000313" key="13">
    <source>
        <dbReference type="EMBL" id="KAF4595012.1"/>
    </source>
</evidence>
<dbReference type="OrthoDB" id="27911at2759"/>
<sequence>MASVEYLSIGANRHAAIADWSRSGLLAFGADVNVALWRPDLDPPRGIEELLSGRSGAVKAVRFLPELEGDESRYLLTGSDDGTLIVWRSVCEGEPFRVLQTCEGHMGAIDCITAFRLTGGDARWIVATGAADATIRLWLLADNGLLLRQTIQTAPKYFPLALAMTALSQDETGCLVLAAAGTRHVVQILTADAEGLEFSLQATLTGHEGWIRSLSLIRETKRPGSDVLLASASQDKYVRIWRIHEGLRPRADSRDDALLPSNKAYRLKSAGRDFSVTLDALLLGHEDWIYSVAWHAHDDGKLQLLSASADNSLAVWEADASSGIWVSQTRLGEISMEKGATTATGSTGGFWTGLWSPDGRSVVCLGRTGSWRRWRYDAVDDAWRAQMAISGHTKAVRGISWSKDGGYLLSTGADQTTRLHAQWTQAASGTNSWHEMSRPQIHGYDLNCIDSLAGPSFVSGADEKLMRVLGMPKTVAALLWRLSGIRGTDEVNQLPDAANMPVLGLSNKAVEGEEADVEARPEEKRDDDGPPLEETLSRHTLWPELEKLYGHGYEISCLAASHDGRVIASACKASSANHAVIRLFETEHWTEVKPPLTAHSLTTTRLRFSADDRYLLSVGRDRQWAVFERDQGTYRLLQSNSRGHSRMLLDGAWAPCCGTGRRLLATAGRDKQVRLWSMQADSELEVEEEEKGKPRITQTAALTTDSPVTAIDFLPRRLEGGRTVLALGTESGKLSLCLVSGDGSEIRELSGRSELSFPRAVLQLAWRPRVSDASILAAAGDDGSLRLFAFDKDSFE</sequence>
<dbReference type="GO" id="GO:0002098">
    <property type="term" value="P:tRNA wobble uridine modification"/>
    <property type="evidence" value="ECO:0007669"/>
    <property type="project" value="InterPro"/>
</dbReference>
<evidence type="ECO:0000256" key="4">
    <source>
        <dbReference type="ARBA" id="ARBA00005881"/>
    </source>
</evidence>
<comment type="subcellular location">
    <subcellularLocation>
        <location evidence="2">Cytoplasm</location>
    </subcellularLocation>
    <subcellularLocation>
        <location evidence="1">Nucleus</location>
    </subcellularLocation>
</comment>
<feature type="repeat" description="WD" evidence="11">
    <location>
        <begin position="641"/>
        <end position="686"/>
    </location>
</feature>
<protein>
    <recommendedName>
        <fullName evidence="5">Elongator complex protein 2</fullName>
    </recommendedName>
</protein>
<dbReference type="PRINTS" id="PR00320">
    <property type="entry name" value="GPROTEINBRPT"/>
</dbReference>
<feature type="repeat" description="WD" evidence="11">
    <location>
        <begin position="204"/>
        <end position="251"/>
    </location>
</feature>
<dbReference type="Gene3D" id="2.130.10.10">
    <property type="entry name" value="YVTN repeat-like/Quinoprotein amine dehydrogenase"/>
    <property type="match status" value="4"/>
</dbReference>
<evidence type="ECO:0000256" key="12">
    <source>
        <dbReference type="SAM" id="MobiDB-lite"/>
    </source>
</evidence>
<dbReference type="InterPro" id="IPR001680">
    <property type="entry name" value="WD40_rpt"/>
</dbReference>
<dbReference type="GO" id="GO:0005634">
    <property type="term" value="C:nucleus"/>
    <property type="evidence" value="ECO:0007669"/>
    <property type="project" value="UniProtKB-SubCell"/>
</dbReference>
<feature type="repeat" description="WD" evidence="11">
    <location>
        <begin position="51"/>
        <end position="87"/>
    </location>
</feature>
<dbReference type="GO" id="GO:0033588">
    <property type="term" value="C:elongator holoenzyme complex"/>
    <property type="evidence" value="ECO:0007669"/>
    <property type="project" value="InterPro"/>
</dbReference>
<name>A0A8H4QCM9_9HYPO</name>
<dbReference type="PANTHER" id="PTHR44111">
    <property type="entry name" value="ELONGATOR COMPLEX PROTEIN 2"/>
    <property type="match status" value="1"/>
</dbReference>
<dbReference type="SUPFAM" id="SSF50978">
    <property type="entry name" value="WD40 repeat-like"/>
    <property type="match status" value="2"/>
</dbReference>
<dbReference type="InterPro" id="IPR020472">
    <property type="entry name" value="WD40_PAC1"/>
</dbReference>
<dbReference type="Proteomes" id="UP000562929">
    <property type="component" value="Unassembled WGS sequence"/>
</dbReference>
<feature type="repeat" description="WD" evidence="11">
    <location>
        <begin position="282"/>
        <end position="326"/>
    </location>
</feature>
<comment type="caution">
    <text evidence="13">The sequence shown here is derived from an EMBL/GenBank/DDBJ whole genome shotgun (WGS) entry which is preliminary data.</text>
</comment>
<feature type="region of interest" description="Disordered" evidence="12">
    <location>
        <begin position="507"/>
        <end position="536"/>
    </location>
</feature>
<keyword evidence="7 11" id="KW-0853">WD repeat</keyword>
<evidence type="ECO:0000313" key="14">
    <source>
        <dbReference type="Proteomes" id="UP000562929"/>
    </source>
</evidence>
<evidence type="ECO:0000256" key="8">
    <source>
        <dbReference type="ARBA" id="ARBA00022694"/>
    </source>
</evidence>
<dbReference type="InterPro" id="IPR037289">
    <property type="entry name" value="Elp2"/>
</dbReference>
<feature type="repeat" description="WD" evidence="11">
    <location>
        <begin position="389"/>
        <end position="419"/>
    </location>
</feature>
<dbReference type="FunFam" id="2.130.10.10:FF:000400">
    <property type="entry name" value="Elongator acetyltransferase complex subunit 2"/>
    <property type="match status" value="1"/>
</dbReference>
<dbReference type="PANTHER" id="PTHR44111:SF1">
    <property type="entry name" value="ELONGATOR COMPLEX PROTEIN 2"/>
    <property type="match status" value="1"/>
</dbReference>
<keyword evidence="6" id="KW-0963">Cytoplasm</keyword>
<dbReference type="PROSITE" id="PS50082">
    <property type="entry name" value="WD_REPEATS_2"/>
    <property type="match status" value="5"/>
</dbReference>
<accession>A0A8H4QCM9</accession>
<dbReference type="GO" id="GO:0005737">
    <property type="term" value="C:cytoplasm"/>
    <property type="evidence" value="ECO:0007669"/>
    <property type="project" value="UniProtKB-SubCell"/>
</dbReference>
<dbReference type="InterPro" id="IPR015943">
    <property type="entry name" value="WD40/YVTN_repeat-like_dom_sf"/>
</dbReference>
<comment type="similarity">
    <text evidence="4">Belongs to the WD repeat ELP2 family.</text>
</comment>
<evidence type="ECO:0000256" key="6">
    <source>
        <dbReference type="ARBA" id="ARBA00022490"/>
    </source>
</evidence>
<dbReference type="AlphaFoldDB" id="A0A8H4QCM9"/>
<keyword evidence="8" id="KW-0819">tRNA processing</keyword>
<evidence type="ECO:0000256" key="10">
    <source>
        <dbReference type="ARBA" id="ARBA00023242"/>
    </source>
</evidence>
<dbReference type="SMART" id="SM00320">
    <property type="entry name" value="WD40"/>
    <property type="match status" value="10"/>
</dbReference>